<dbReference type="EC" id="2.7.1.29" evidence="4"/>
<evidence type="ECO:0000256" key="4">
    <source>
        <dbReference type="ARBA" id="ARBA00012107"/>
    </source>
</evidence>
<evidence type="ECO:0000313" key="21">
    <source>
        <dbReference type="Ensembl" id="ENSMMOP00000018980.1"/>
    </source>
</evidence>
<evidence type="ECO:0000313" key="22">
    <source>
        <dbReference type="Proteomes" id="UP000261620"/>
    </source>
</evidence>
<evidence type="ECO:0000256" key="7">
    <source>
        <dbReference type="ARBA" id="ARBA00018932"/>
    </source>
</evidence>
<feature type="domain" description="DhaK" evidence="20">
    <location>
        <begin position="7"/>
        <end position="328"/>
    </location>
</feature>
<dbReference type="PANTHER" id="PTHR28629:SF4">
    <property type="entry name" value="TRIOKINASE_FMN CYCLASE"/>
    <property type="match status" value="1"/>
</dbReference>
<dbReference type="FunFam" id="3.30.1180.20:FF:000001">
    <property type="entry name" value="Dihydroxyacetone kinase 1"/>
    <property type="match status" value="1"/>
</dbReference>
<dbReference type="InterPro" id="IPR050861">
    <property type="entry name" value="Dihydroxyacetone_Kinase"/>
</dbReference>
<dbReference type="GO" id="GO:0034012">
    <property type="term" value="F:FAD-AMP lyase (cyclizing) activity"/>
    <property type="evidence" value="ECO:0007669"/>
    <property type="project" value="UniProtKB-EC"/>
</dbReference>
<evidence type="ECO:0000256" key="17">
    <source>
        <dbReference type="ARBA" id="ARBA00048526"/>
    </source>
</evidence>
<comment type="similarity">
    <text evidence="3">Belongs to the dihydroxyacetone kinase (DAK) family.</text>
</comment>
<evidence type="ECO:0000256" key="8">
    <source>
        <dbReference type="ARBA" id="ARBA00022679"/>
    </source>
</evidence>
<evidence type="ECO:0000256" key="12">
    <source>
        <dbReference type="ARBA" id="ARBA00023285"/>
    </source>
</evidence>
<comment type="cofactor">
    <cofactor evidence="1">
        <name>Co(2+)</name>
        <dbReference type="ChEBI" id="CHEBI:48828"/>
    </cofactor>
</comment>
<dbReference type="Proteomes" id="UP000261620">
    <property type="component" value="Unplaced"/>
</dbReference>
<dbReference type="GO" id="GO:0005829">
    <property type="term" value="C:cytosol"/>
    <property type="evidence" value="ECO:0007669"/>
    <property type="project" value="TreeGrafter"/>
</dbReference>
<dbReference type="InterPro" id="IPR004007">
    <property type="entry name" value="DhaL_dom"/>
</dbReference>
<dbReference type="GO" id="GO:0005524">
    <property type="term" value="F:ATP binding"/>
    <property type="evidence" value="ECO:0007669"/>
    <property type="project" value="UniProtKB-KW"/>
</dbReference>
<keyword evidence="12" id="KW-0170">Cobalt</keyword>
<dbReference type="Gene3D" id="3.40.50.10440">
    <property type="entry name" value="Dihydroxyacetone kinase, domain 1"/>
    <property type="match status" value="1"/>
</dbReference>
<evidence type="ECO:0000256" key="10">
    <source>
        <dbReference type="ARBA" id="ARBA00022777"/>
    </source>
</evidence>
<evidence type="ECO:0000256" key="14">
    <source>
        <dbReference type="ARBA" id="ARBA00045490"/>
    </source>
</evidence>
<sequence length="561" mass="58178">IEKLINSSDSCVDEALCGLVRASGGLSLLKGHRVVLRSDLDNLRGKVALLSGGGSGHEPAHGGYVGAGMLSAAVAGGVFASPPPASTLAAILSLHNAGASGVLLIVTNYTGDRLNFGLAAEQARNHGVAVDMVIVAEDCAFDCPSKAGRRGLCGTLFIHKLAGALAEEGCSLDQIVVKVTEVLKEMGTLGVSLSPCSVPGCLPSFDLPPGDMELGLGERRWRCGKRNEVVKTMIDHMTNPDSQSHLPLKTGDTVVVCVNNLGALSSLEMAVVTRAAIICLESRGMVVARVMCGSFMTSLEMAGVSLTLMRADPETLRLFDAKTSAPAWPNLSSACVSGRSYCTEPGAVRTKPQDDKHTEALERVCSTLLEQQEELNSLDRAAGDGDCGNTHAQAATAIQEWLQEHVVPGCPGKLLLVLAGLVQEKMGGSSGALYSLFLTAAAGHVTHGRSNAAAWASAMHAGTQAMKRYGGADTGDRTMLDALCPAVDVLMQLMTAPGGEMAVLQTAVQKAASGAESTRDLTAKAGRASYIAPERLTLPDPGAVAVAAIFRAVLESLEGQK</sequence>
<dbReference type="Pfam" id="PF02733">
    <property type="entry name" value="Dak1"/>
    <property type="match status" value="1"/>
</dbReference>
<reference evidence="21" key="2">
    <citation type="submission" date="2025-09" db="UniProtKB">
        <authorList>
            <consortium name="Ensembl"/>
        </authorList>
    </citation>
    <scope>IDENTIFICATION</scope>
</reference>
<dbReference type="SMART" id="SM01120">
    <property type="entry name" value="Dak2"/>
    <property type="match status" value="1"/>
</dbReference>
<dbReference type="FunFam" id="3.40.50.10440:FF:000001">
    <property type="entry name" value="Dihydroxyacetone kinase, DhaK subunit"/>
    <property type="match status" value="1"/>
</dbReference>
<dbReference type="OMA" id="ALNMNGF"/>
<keyword evidence="11" id="KW-0067">ATP-binding</keyword>
<keyword evidence="10" id="KW-0418">Kinase</keyword>
<comment type="function">
    <text evidence="14">Catalyzes both the phosphorylation of dihydroxyacetone and of glyceraldehyde, and the splitting of ribonucleoside diphosphate-X compounds among which FAD is the best substrate. Represses IFIH1-mediated cellular antiviral response.</text>
</comment>
<dbReference type="GO" id="GO:0050354">
    <property type="term" value="F:triokinase activity"/>
    <property type="evidence" value="ECO:0007669"/>
    <property type="project" value="UniProtKB-EC"/>
</dbReference>
<evidence type="ECO:0000256" key="13">
    <source>
        <dbReference type="ARBA" id="ARBA00032426"/>
    </source>
</evidence>
<dbReference type="InterPro" id="IPR036117">
    <property type="entry name" value="DhaL_dom_sf"/>
</dbReference>
<keyword evidence="8" id="KW-0808">Transferase</keyword>
<comment type="pathway">
    <text evidence="2">Polyol metabolism; glycerol fermentation; glycerone phosphate from glycerol (oxidative route): step 2/2.</text>
</comment>
<accession>A0A3Q4BHG5</accession>
<dbReference type="Ensembl" id="ENSMMOT00000019295.1">
    <property type="protein sequence ID" value="ENSMMOP00000018980.1"/>
    <property type="gene ID" value="ENSMMOG00000014366.1"/>
</dbReference>
<evidence type="ECO:0000256" key="18">
    <source>
        <dbReference type="ARBA" id="ARBA00048898"/>
    </source>
</evidence>
<dbReference type="Gene3D" id="3.30.1180.20">
    <property type="entry name" value="Dihydroxyacetone kinase, domain 2"/>
    <property type="match status" value="1"/>
</dbReference>
<dbReference type="InterPro" id="IPR004006">
    <property type="entry name" value="DhaK_dom"/>
</dbReference>
<evidence type="ECO:0000256" key="6">
    <source>
        <dbReference type="ARBA" id="ARBA00012578"/>
    </source>
</evidence>
<dbReference type="FunFam" id="1.25.40.340:FF:000001">
    <property type="entry name" value="Dihydroxyacetone kinase 1"/>
    <property type="match status" value="1"/>
</dbReference>
<dbReference type="STRING" id="94237.ENSMMOP00000018980"/>
<proteinExistence type="inferred from homology"/>
<name>A0A3Q4BHG5_MOLML</name>
<evidence type="ECO:0000256" key="16">
    <source>
        <dbReference type="ARBA" id="ARBA00047974"/>
    </source>
</evidence>
<dbReference type="SUPFAM" id="SSF101473">
    <property type="entry name" value="DhaL-like"/>
    <property type="match status" value="1"/>
</dbReference>
<evidence type="ECO:0000256" key="1">
    <source>
        <dbReference type="ARBA" id="ARBA00001941"/>
    </source>
</evidence>
<dbReference type="EC" id="4.6.1.15" evidence="6"/>
<evidence type="ECO:0000256" key="3">
    <source>
        <dbReference type="ARBA" id="ARBA00008757"/>
    </source>
</evidence>
<comment type="catalytic activity">
    <reaction evidence="17">
        <text>FAD = riboflavin cyclic-4',5'-phosphate + AMP + H(+)</text>
        <dbReference type="Rhea" id="RHEA:13729"/>
        <dbReference type="ChEBI" id="CHEBI:15378"/>
        <dbReference type="ChEBI" id="CHEBI:57692"/>
        <dbReference type="ChEBI" id="CHEBI:76202"/>
        <dbReference type="ChEBI" id="CHEBI:456215"/>
        <dbReference type="EC" id="4.6.1.15"/>
    </reaction>
</comment>
<evidence type="ECO:0000256" key="9">
    <source>
        <dbReference type="ARBA" id="ARBA00022741"/>
    </source>
</evidence>
<evidence type="ECO:0000256" key="5">
    <source>
        <dbReference type="ARBA" id="ARBA00012110"/>
    </source>
</evidence>
<comment type="catalytic activity">
    <reaction evidence="16">
        <text>D-glyceraldehyde + ATP = D-glyceraldehyde 3-phosphate + ADP + H(+)</text>
        <dbReference type="Rhea" id="RHEA:13941"/>
        <dbReference type="ChEBI" id="CHEBI:15378"/>
        <dbReference type="ChEBI" id="CHEBI:17378"/>
        <dbReference type="ChEBI" id="CHEBI:30616"/>
        <dbReference type="ChEBI" id="CHEBI:59776"/>
        <dbReference type="ChEBI" id="CHEBI:456216"/>
        <dbReference type="EC" id="2.7.1.28"/>
    </reaction>
</comment>
<comment type="subunit">
    <text evidence="15">Homodimer. Interacts with IFIH1 (via the CARD domains), the interaction is inhibited by viral infection.</text>
</comment>
<dbReference type="PROSITE" id="PS51480">
    <property type="entry name" value="DHAL"/>
    <property type="match status" value="1"/>
</dbReference>
<dbReference type="EC" id="2.7.1.28" evidence="5"/>
<dbReference type="Gene3D" id="1.25.40.340">
    <property type="match status" value="1"/>
</dbReference>
<dbReference type="PANTHER" id="PTHR28629">
    <property type="entry name" value="TRIOKINASE/FMN CYCLASE"/>
    <property type="match status" value="1"/>
</dbReference>
<evidence type="ECO:0000256" key="11">
    <source>
        <dbReference type="ARBA" id="ARBA00022840"/>
    </source>
</evidence>
<comment type="catalytic activity">
    <reaction evidence="18">
        <text>dihydroxyacetone + ATP = dihydroxyacetone phosphate + ADP + H(+)</text>
        <dbReference type="Rhea" id="RHEA:15773"/>
        <dbReference type="ChEBI" id="CHEBI:15378"/>
        <dbReference type="ChEBI" id="CHEBI:16016"/>
        <dbReference type="ChEBI" id="CHEBI:30616"/>
        <dbReference type="ChEBI" id="CHEBI:57642"/>
        <dbReference type="ChEBI" id="CHEBI:456216"/>
        <dbReference type="EC" id="2.7.1.29"/>
    </reaction>
</comment>
<feature type="domain" description="DhaL" evidence="19">
    <location>
        <begin position="355"/>
        <end position="555"/>
    </location>
</feature>
<keyword evidence="9" id="KW-0547">Nucleotide-binding</keyword>
<dbReference type="Pfam" id="PF02734">
    <property type="entry name" value="Dak2"/>
    <property type="match status" value="1"/>
</dbReference>
<dbReference type="AlphaFoldDB" id="A0A3Q4BHG5"/>
<evidence type="ECO:0000259" key="19">
    <source>
        <dbReference type="PROSITE" id="PS51480"/>
    </source>
</evidence>
<organism evidence="21 22">
    <name type="scientific">Mola mola</name>
    <name type="common">Ocean sunfish</name>
    <name type="synonym">Tetraodon mola</name>
    <dbReference type="NCBI Taxonomy" id="94237"/>
    <lineage>
        <taxon>Eukaryota</taxon>
        <taxon>Metazoa</taxon>
        <taxon>Chordata</taxon>
        <taxon>Craniata</taxon>
        <taxon>Vertebrata</taxon>
        <taxon>Euteleostomi</taxon>
        <taxon>Actinopterygii</taxon>
        <taxon>Neopterygii</taxon>
        <taxon>Teleostei</taxon>
        <taxon>Neoteleostei</taxon>
        <taxon>Acanthomorphata</taxon>
        <taxon>Eupercaria</taxon>
        <taxon>Tetraodontiformes</taxon>
        <taxon>Molidae</taxon>
        <taxon>Mola</taxon>
    </lineage>
</organism>
<keyword evidence="22" id="KW-1185">Reference proteome</keyword>
<dbReference type="GO" id="GO:0004371">
    <property type="term" value="F:glycerone kinase activity"/>
    <property type="evidence" value="ECO:0007669"/>
    <property type="project" value="UniProtKB-EC"/>
</dbReference>
<reference evidence="21" key="1">
    <citation type="submission" date="2025-08" db="UniProtKB">
        <authorList>
            <consortium name="Ensembl"/>
        </authorList>
    </citation>
    <scope>IDENTIFICATION</scope>
</reference>
<evidence type="ECO:0000256" key="15">
    <source>
        <dbReference type="ARBA" id="ARBA00046681"/>
    </source>
</evidence>
<evidence type="ECO:0000259" key="20">
    <source>
        <dbReference type="PROSITE" id="PS51481"/>
    </source>
</evidence>
<dbReference type="PROSITE" id="PS51481">
    <property type="entry name" value="DHAK"/>
    <property type="match status" value="1"/>
</dbReference>
<evidence type="ECO:0000256" key="2">
    <source>
        <dbReference type="ARBA" id="ARBA00004778"/>
    </source>
</evidence>
<protein>
    <recommendedName>
        <fullName evidence="7">Triokinase/FMN cyclase</fullName>
        <ecNumber evidence="5">2.7.1.28</ecNumber>
        <ecNumber evidence="4">2.7.1.29</ecNumber>
        <ecNumber evidence="6">4.6.1.15</ecNumber>
    </recommendedName>
    <alternativeName>
        <fullName evidence="13">Bifunctional ATP-dependent dihydroxyacetone kinase/FAD-AMP lyase (cyclizing)</fullName>
    </alternativeName>
</protein>
<dbReference type="GO" id="GO:0019563">
    <property type="term" value="P:glycerol catabolic process"/>
    <property type="evidence" value="ECO:0007669"/>
    <property type="project" value="TreeGrafter"/>
</dbReference>
<dbReference type="SUPFAM" id="SSF82549">
    <property type="entry name" value="DAK1/DegV-like"/>
    <property type="match status" value="1"/>
</dbReference>